<feature type="transmembrane region" description="Helical" evidence="1">
    <location>
        <begin position="128"/>
        <end position="146"/>
    </location>
</feature>
<keyword evidence="1" id="KW-0472">Membrane</keyword>
<sequence>MSKFIWIIMVALAGALLPIQAGLNTKMGKAIESPVWASLISFAVGTVAMLAYAGVSKQGFNFSELRNVPAYTWLAGILGAFYVTTIVLAFPRLGPALTFGLVVAGQLFISLVLDHFNILVHAQHSINIFRIIGMLLIIAGVVIIRSF</sequence>
<evidence type="ECO:0000256" key="1">
    <source>
        <dbReference type="SAM" id="Phobius"/>
    </source>
</evidence>
<dbReference type="PANTHER" id="PTHR34821">
    <property type="entry name" value="INNER MEMBRANE PROTEIN YDCZ"/>
    <property type="match status" value="1"/>
</dbReference>
<comment type="caution">
    <text evidence="2">The sequence shown here is derived from an EMBL/GenBank/DDBJ whole genome shotgun (WGS) entry which is preliminary data.</text>
</comment>
<accession>A0ABU5QBL0</accession>
<feature type="transmembrane region" description="Helical" evidence="1">
    <location>
        <begin position="96"/>
        <end position="116"/>
    </location>
</feature>
<dbReference type="EMBL" id="JAYFUM010000016">
    <property type="protein sequence ID" value="MEA5140230.1"/>
    <property type="molecule type" value="Genomic_DNA"/>
</dbReference>
<dbReference type="PANTHER" id="PTHR34821:SF2">
    <property type="entry name" value="INNER MEMBRANE PROTEIN YDCZ"/>
    <property type="match status" value="1"/>
</dbReference>
<proteinExistence type="predicted"/>
<dbReference type="Proteomes" id="UP001302949">
    <property type="component" value="Unassembled WGS sequence"/>
</dbReference>
<dbReference type="RefSeq" id="WP_323297384.1">
    <property type="nucleotide sequence ID" value="NZ_JAYFUM010000016.1"/>
</dbReference>
<dbReference type="InterPro" id="IPR006750">
    <property type="entry name" value="YdcZ"/>
</dbReference>
<evidence type="ECO:0000313" key="3">
    <source>
        <dbReference type="Proteomes" id="UP001302949"/>
    </source>
</evidence>
<feature type="transmembrane region" description="Helical" evidence="1">
    <location>
        <begin position="37"/>
        <end position="56"/>
    </location>
</feature>
<keyword evidence="1" id="KW-1133">Transmembrane helix</keyword>
<keyword evidence="3" id="KW-1185">Reference proteome</keyword>
<name>A0ABU5QBL0_9BACT</name>
<protein>
    <submittedName>
        <fullName evidence="2">DMT family transporter</fullName>
    </submittedName>
</protein>
<keyword evidence="1" id="KW-0812">Transmembrane</keyword>
<feature type="transmembrane region" description="Helical" evidence="1">
    <location>
        <begin position="68"/>
        <end position="90"/>
    </location>
</feature>
<reference evidence="2 3" key="1">
    <citation type="submission" date="2023-12" db="EMBL/GenBank/DDBJ databases">
        <title>Novel species of the genus Arcicella isolated from rivers.</title>
        <authorList>
            <person name="Lu H."/>
        </authorList>
    </citation>
    <scope>NUCLEOTIDE SEQUENCE [LARGE SCALE GENOMIC DNA]</scope>
    <source>
        <strain evidence="2 3">KCTC 23307</strain>
    </source>
</reference>
<gene>
    <name evidence="2" type="ORF">VB248_13855</name>
</gene>
<dbReference type="Pfam" id="PF04657">
    <property type="entry name" value="DMT_YdcZ"/>
    <property type="match status" value="1"/>
</dbReference>
<evidence type="ECO:0000313" key="2">
    <source>
        <dbReference type="EMBL" id="MEA5140230.1"/>
    </source>
</evidence>
<organism evidence="2 3">
    <name type="scientific">Arcicella rigui</name>
    <dbReference type="NCBI Taxonomy" id="797020"/>
    <lineage>
        <taxon>Bacteria</taxon>
        <taxon>Pseudomonadati</taxon>
        <taxon>Bacteroidota</taxon>
        <taxon>Cytophagia</taxon>
        <taxon>Cytophagales</taxon>
        <taxon>Flectobacillaceae</taxon>
        <taxon>Arcicella</taxon>
    </lineage>
</organism>